<dbReference type="GeneID" id="84649182"/>
<reference evidence="2 3" key="1">
    <citation type="submission" date="2019-07" db="EMBL/GenBank/DDBJ databases">
        <title>Whole genome shotgun sequence of Empedobacter brevis NBRC 14943.</title>
        <authorList>
            <person name="Hosoyama A."/>
            <person name="Uohara A."/>
            <person name="Ohji S."/>
            <person name="Ichikawa N."/>
        </authorList>
    </citation>
    <scope>NUCLEOTIDE SEQUENCE [LARGE SCALE GENOMIC DNA]</scope>
    <source>
        <strain evidence="2 3">NBRC 14943</strain>
    </source>
</reference>
<keyword evidence="3" id="KW-1185">Reference proteome</keyword>
<feature type="chain" id="PRO_5021966700" description="YD repeat-containing protein" evidence="1">
    <location>
        <begin position="19"/>
        <end position="1110"/>
    </location>
</feature>
<evidence type="ECO:0000256" key="1">
    <source>
        <dbReference type="SAM" id="SignalP"/>
    </source>
</evidence>
<organism evidence="2 3">
    <name type="scientific">Empedobacter brevis NBRC 14943 = ATCC 43319</name>
    <dbReference type="NCBI Taxonomy" id="1218108"/>
    <lineage>
        <taxon>Bacteria</taxon>
        <taxon>Pseudomonadati</taxon>
        <taxon>Bacteroidota</taxon>
        <taxon>Flavobacteriia</taxon>
        <taxon>Flavobacteriales</taxon>
        <taxon>Weeksellaceae</taxon>
        <taxon>Empedobacter</taxon>
    </lineage>
</organism>
<dbReference type="AlphaFoldDB" id="A0A511NMP0"/>
<evidence type="ECO:0000313" key="2">
    <source>
        <dbReference type="EMBL" id="GEM53728.1"/>
    </source>
</evidence>
<dbReference type="STRING" id="1218108.GCA_000382425_00946"/>
<comment type="caution">
    <text evidence="2">The sequence shown here is derived from an EMBL/GenBank/DDBJ whole genome shotgun (WGS) entry which is preliminary data.</text>
</comment>
<dbReference type="EMBL" id="BJXC01000049">
    <property type="protein sequence ID" value="GEM53728.1"/>
    <property type="molecule type" value="Genomic_DNA"/>
</dbReference>
<feature type="signal peptide" evidence="1">
    <location>
        <begin position="1"/>
        <end position="18"/>
    </location>
</feature>
<evidence type="ECO:0008006" key="4">
    <source>
        <dbReference type="Google" id="ProtNLM"/>
    </source>
</evidence>
<keyword evidence="1" id="KW-0732">Signal</keyword>
<proteinExistence type="predicted"/>
<protein>
    <recommendedName>
        <fullName evidence="4">YD repeat-containing protein</fullName>
    </recommendedName>
</protein>
<dbReference type="RefSeq" id="WP_019974455.1">
    <property type="nucleotide sequence ID" value="NZ_BJXC01000049.1"/>
</dbReference>
<dbReference type="OrthoDB" id="9814627at2"/>
<evidence type="ECO:0000313" key="3">
    <source>
        <dbReference type="Proteomes" id="UP000321245"/>
    </source>
</evidence>
<sequence length="1110" mass="127540">MKKNIVLLALLFLTYSQAQQKSYSYIPEIYPKTPENAALIKNIDLPPGTYTGTYGYKVDLGSISLKKLNLPISLDYSTTGIRVNNISGRVGTGWVLNVGNISLNRDVRGVSDNVVEELKLDKKYYEFQPNEDKPLTSGDNDYMKALRLTGVNNLPGKLPVLDANKDYFIYSLPSKSGRFIQDSKGNFHTIPKDDIKISNITTLIDDQGNTYFFSEYRSITNSNLHATPTDNTYTNSEKVGFSYRLDSIKLPTNEIIQFKYESDSYNFTASYDKSLDLKTDGTDKDRMMPCPDYGKAFSVSRNHQHVTDQVIKEVIYPNGQITFDYVSNNQEVIGGKVLKSIKFYQNNELYKNYNLESDFTTSTTPSQIIPQNNQENLNKRLFLFKVNESLTNTNYSFNYYGVDKRSLKTDFPSRFSGKEDYWGNYSSAGDFLPSSNKYVDKSGILTSYEGANKNPRLNDAIIGSMKSIQLPTGGFQQIKYELDDFYDEGYKEYYEEQKNIGTFASASEVQQSVTKSFVVEDSNFTSPKLTFSYEGMEKVDYDPTTLPQSLPTVSHYYVEVFINNKPWKKLYDKGPHDIYRDPTVANSVNLEKGDILSFKFTYVFVRGLGSTPSLNFNVPATIGLSYFIKKEREIPFVYRTAGNLRVQELVLKEDANTETYKKQYIYKKFDQPDEPSGFFLGRDMNMNYYTRTKQPTYNTDPDNFCEYLNVSSQNYFNLYALENKSIVYPNVTEKIINLKDSSYYTIEKEFYIPYRKGYSQYQLPYSQGPYNGYMGGLLKNETYKDDKGSIVRTITNIYEFDNYFNQFSSKYDSAYPEYLYPAMDISIRSSYAGPLRSEVFTFDVNAYYYPSTWIKLKETKEVDFFENKQFIEKIKTFNYNYNQIKPISEVTTTSKGEIITTEYQYPPDLTSGYTDSNKMSQLVLQNRISEPVITKQKVGNTYISEIHNQYAEFNGIIQKSVVHQKKGSGIDINKTDDRKVIYSSYDNKGNLTQYALQNGISVAIIWGYNGQYPIAKIEGAAYSEVSAYISDLETKSNDGSLTKESFNTLRTAFPHAMITTYVYQPLVGVTSITTPNGQTEYYKYDASNRLEEIRNDKKEVIKTFKYNYKN</sequence>
<name>A0A511NMP0_9FLAO</name>
<dbReference type="Proteomes" id="UP000321245">
    <property type="component" value="Unassembled WGS sequence"/>
</dbReference>
<gene>
    <name evidence="2" type="ORF">EB1_35180</name>
</gene>
<accession>A0A511NMP0</accession>